<dbReference type="InterPro" id="IPR014776">
    <property type="entry name" value="4pyrrole_Mease_sub2"/>
</dbReference>
<comment type="caution">
    <text evidence="9">The sequence shown here is derived from an EMBL/GenBank/DDBJ whole genome shotgun (WGS) entry which is preliminary data.</text>
</comment>
<evidence type="ECO:0000259" key="8">
    <source>
        <dbReference type="Pfam" id="PF00590"/>
    </source>
</evidence>
<protein>
    <recommendedName>
        <fullName evidence="2">uroporphyrinogen-III C-methyltransferase</fullName>
        <ecNumber evidence="2">2.1.1.107</ecNumber>
    </recommendedName>
</protein>
<evidence type="ECO:0000256" key="6">
    <source>
        <dbReference type="ARBA" id="ARBA00023244"/>
    </source>
</evidence>
<dbReference type="InterPro" id="IPR006366">
    <property type="entry name" value="CobA/CysG_C"/>
</dbReference>
<evidence type="ECO:0000256" key="2">
    <source>
        <dbReference type="ARBA" id="ARBA00012162"/>
    </source>
</evidence>
<dbReference type="Pfam" id="PF00590">
    <property type="entry name" value="TP_methylase"/>
    <property type="match status" value="1"/>
</dbReference>
<dbReference type="GO" id="GO:0004851">
    <property type="term" value="F:uroporphyrin-III C-methyltransferase activity"/>
    <property type="evidence" value="ECO:0007669"/>
    <property type="project" value="UniProtKB-EC"/>
</dbReference>
<dbReference type="FunFam" id="3.40.1010.10:FF:000001">
    <property type="entry name" value="Siroheme synthase"/>
    <property type="match status" value="1"/>
</dbReference>
<evidence type="ECO:0000313" key="10">
    <source>
        <dbReference type="Proteomes" id="UP000228859"/>
    </source>
</evidence>
<dbReference type="InterPro" id="IPR035996">
    <property type="entry name" value="4pyrrol_Methylase_sf"/>
</dbReference>
<dbReference type="GO" id="GO:0032259">
    <property type="term" value="P:methylation"/>
    <property type="evidence" value="ECO:0007669"/>
    <property type="project" value="UniProtKB-KW"/>
</dbReference>
<dbReference type="Proteomes" id="UP000228859">
    <property type="component" value="Unassembled WGS sequence"/>
</dbReference>
<dbReference type="RefSeq" id="WP_294895323.1">
    <property type="nucleotide sequence ID" value="NZ_DLUI01000100.1"/>
</dbReference>
<dbReference type="NCBIfam" id="TIGR01469">
    <property type="entry name" value="cobA_cysG_Cterm"/>
    <property type="match status" value="1"/>
</dbReference>
<dbReference type="InterPro" id="IPR000878">
    <property type="entry name" value="4pyrrol_Mease"/>
</dbReference>
<evidence type="ECO:0000256" key="4">
    <source>
        <dbReference type="ARBA" id="ARBA00022679"/>
    </source>
</evidence>
<accession>A0A2D3WHL1</accession>
<sequence length="269" mass="28939">MTKILQPTSAETHKTFSVRKGNVYLVGCGLGDVEQLTLKAYRIIREAQIVLYDNLIPKEILDVIPAETRKIYVGKPKNNHSISQERINLLIADYAGQGFSVARLKSGDPYIFGRGSEEAQFLLERGFSVDVIAGISSCVSGPACAGIPPTARGYAASFSVVSAHLKEGKFNTDWLGLLKLNNHTTVVLMGLSLANSIRKAALAAGVSKNLPIAIIANASRPEQQSVVTTLADLAKAAKTVNGPAVIVFGDVVNLYGKLPQYQLQQVEFK</sequence>
<name>A0A2D3WHL1_9BACT</name>
<reference evidence="9 10" key="1">
    <citation type="journal article" date="2017" name="Front. Microbiol.">
        <title>Comparative Genomic Analysis of the Class Epsilonproteobacteria and Proposed Reclassification to Epsilonbacteraeota (phyl. nov.).</title>
        <authorList>
            <person name="Waite D.W."/>
            <person name="Vanwonterghem I."/>
            <person name="Rinke C."/>
            <person name="Parks D.H."/>
            <person name="Zhang Y."/>
            <person name="Takai K."/>
            <person name="Sievert S.M."/>
            <person name="Simon J."/>
            <person name="Campbell B.J."/>
            <person name="Hanson T.E."/>
            <person name="Woyke T."/>
            <person name="Klotz M.G."/>
            <person name="Hugenholtz P."/>
        </authorList>
    </citation>
    <scope>NUCLEOTIDE SEQUENCE [LARGE SCALE GENOMIC DNA]</scope>
    <source>
        <strain evidence="9">UBA12443</strain>
    </source>
</reference>
<feature type="domain" description="Tetrapyrrole methylase" evidence="8">
    <location>
        <begin position="23"/>
        <end position="234"/>
    </location>
</feature>
<dbReference type="EMBL" id="DLUI01000100">
    <property type="protein sequence ID" value="DAB38227.1"/>
    <property type="molecule type" value="Genomic_DNA"/>
</dbReference>
<dbReference type="AlphaFoldDB" id="A0A2D3WHL1"/>
<dbReference type="GO" id="GO:0019354">
    <property type="term" value="P:siroheme biosynthetic process"/>
    <property type="evidence" value="ECO:0007669"/>
    <property type="project" value="UniProtKB-UniPathway"/>
</dbReference>
<keyword evidence="6" id="KW-0627">Porphyrin biosynthesis</keyword>
<comment type="similarity">
    <text evidence="1">Belongs to the precorrin methyltransferase family.</text>
</comment>
<dbReference type="Gene3D" id="3.40.1010.10">
    <property type="entry name" value="Cobalt-precorrin-4 Transmethylase, Domain 1"/>
    <property type="match status" value="1"/>
</dbReference>
<keyword evidence="4 9" id="KW-0808">Transferase</keyword>
<organism evidence="9 10">
    <name type="scientific">Sulfuricurvum kujiense</name>
    <dbReference type="NCBI Taxonomy" id="148813"/>
    <lineage>
        <taxon>Bacteria</taxon>
        <taxon>Pseudomonadati</taxon>
        <taxon>Campylobacterota</taxon>
        <taxon>Epsilonproteobacteria</taxon>
        <taxon>Campylobacterales</taxon>
        <taxon>Sulfurimonadaceae</taxon>
        <taxon>Sulfuricurvum</taxon>
    </lineage>
</organism>
<dbReference type="EC" id="2.1.1.107" evidence="2"/>
<dbReference type="PANTHER" id="PTHR45790:SF3">
    <property type="entry name" value="S-ADENOSYL-L-METHIONINE-DEPENDENT UROPORPHYRINOGEN III METHYLTRANSFERASE, CHLOROPLASTIC"/>
    <property type="match status" value="1"/>
</dbReference>
<dbReference type="PANTHER" id="PTHR45790">
    <property type="entry name" value="SIROHEME SYNTHASE-RELATED"/>
    <property type="match status" value="1"/>
</dbReference>
<evidence type="ECO:0000313" key="9">
    <source>
        <dbReference type="EMBL" id="DAB38227.1"/>
    </source>
</evidence>
<evidence type="ECO:0000256" key="1">
    <source>
        <dbReference type="ARBA" id="ARBA00005879"/>
    </source>
</evidence>
<evidence type="ECO:0000256" key="5">
    <source>
        <dbReference type="ARBA" id="ARBA00022691"/>
    </source>
</evidence>
<keyword evidence="5" id="KW-0949">S-adenosyl-L-methionine</keyword>
<evidence type="ECO:0000256" key="7">
    <source>
        <dbReference type="ARBA" id="ARBA00025705"/>
    </source>
</evidence>
<keyword evidence="3 9" id="KW-0489">Methyltransferase</keyword>
<gene>
    <name evidence="9" type="primary">cobA</name>
    <name evidence="9" type="ORF">CFH83_06960</name>
</gene>
<dbReference type="Gene3D" id="3.30.950.10">
    <property type="entry name" value="Methyltransferase, Cobalt-precorrin-4 Transmethylase, Domain 2"/>
    <property type="match status" value="1"/>
</dbReference>
<dbReference type="NCBIfam" id="NF004790">
    <property type="entry name" value="PRK06136.1"/>
    <property type="match status" value="1"/>
</dbReference>
<proteinExistence type="inferred from homology"/>
<dbReference type="CDD" id="cd11642">
    <property type="entry name" value="SUMT"/>
    <property type="match status" value="1"/>
</dbReference>
<dbReference type="UniPathway" id="UPA00262">
    <property type="reaction ID" value="UER00211"/>
</dbReference>
<comment type="pathway">
    <text evidence="7">Porphyrin-containing compound metabolism; siroheme biosynthesis; precorrin-2 from uroporphyrinogen III: step 1/1.</text>
</comment>
<dbReference type="SUPFAM" id="SSF53790">
    <property type="entry name" value="Tetrapyrrole methylase"/>
    <property type="match status" value="1"/>
</dbReference>
<evidence type="ECO:0000256" key="3">
    <source>
        <dbReference type="ARBA" id="ARBA00022603"/>
    </source>
</evidence>
<dbReference type="InterPro" id="IPR050161">
    <property type="entry name" value="Siro_Cobalamin_biosynth"/>
</dbReference>
<dbReference type="InterPro" id="IPR014777">
    <property type="entry name" value="4pyrrole_Mease_sub1"/>
</dbReference>